<keyword evidence="2" id="KW-0479">Metal-binding</keyword>
<dbReference type="PANTHER" id="PTHR31845:SF19">
    <property type="entry name" value="TRANSCRIPTION FACTOR DOMAIN-CONTAINING PROTEIN"/>
    <property type="match status" value="1"/>
</dbReference>
<feature type="compositionally biased region" description="Polar residues" evidence="7">
    <location>
        <begin position="75"/>
        <end position="91"/>
    </location>
</feature>
<dbReference type="GO" id="GO:0008270">
    <property type="term" value="F:zinc ion binding"/>
    <property type="evidence" value="ECO:0007669"/>
    <property type="project" value="InterPro"/>
</dbReference>
<dbReference type="InterPro" id="IPR036864">
    <property type="entry name" value="Zn2-C6_fun-type_DNA-bd_sf"/>
</dbReference>
<sequence length="1830" mass="201759">MANYHWQQSQNSYPPLQLEQEFDYVGDRQQQQQQQPYSQQRYQSPDSYPYPQQQQQLPPQSSSLHGAFIVPQNPPQSHSRSSSATFTNPQIPRNAASAYGSQQNASQPPNAMGQPYRSNSSNFTFSAPSSAMQGIESRNGHNLTSNFPASSPDPLRDSFPQASGSNQQQQQQSYYHLPSNDATSQPQPKRLHGQAFSQHEDQEADPAASEPKDGRAKLARACARCKNLKVRCEAKTDTEPCKRCFNGGHECVIPGRKIRRTPPKREHLLNEIQEQAKEIERLMMELEKLNAASSKTQAQRANPDRSDSLHSPVLSPSSTSASYFGSDTHEPAVGAGGNSIPSGALVGTNANDPAVNKAVEDWIAKARESLHEFGAFIGIGGAGMPKSYLIEADLEDSDDSGGDDEEFVDVSEELEGFGNPDDHYDVAVERPEGGSSAHGGQSQAQNTTGSLNSTRTLQHKSSTSSMGTAATPASVSAAPRKKNTGENARPAGLPVEASPFGLFGNLSLKGPRSRAGSEEPDGEDKGPGIANENFFRPTPAPNALGRRLESAQHQAPAILTRGIISPQEAEKLFKIYFDNMNLSVSLLDPVLYTAQRTFYRSPFLFTVICAIASRFYSERPGLYAQAMHFAQLAAGTALISGNKNVEMCQAYILLSLYPVPARKWEDQRSWLYLGLAIRCATDLNLHLPTTAKPLNENHAREMLNRTRVWMNCLNLDRSTGSQYGKPPIISPKDYIANHCENWWRDSPYNLRHFDIHLSAYNSELKVMAAFIAQIYSNPDHPTGLNKDVDFEAIATATDDELKALGDRWFSIIEQTDMTDPQNSFRTGLLRLAYSYSRLIALSYGFQHAFGKSDGKDENPFLMRCLEAASDVVHAVVNDICRPSQRHFFRHGPEAQSVFVTFASAFLVKLLQPKFASYLTTEQRVEIRNLVQKVIDLLGSPEVAIDERHGPKLYSRFLEKLLAKPMARLDPMSPGSAASLASTSSNKHRRLKSASATVTHTPSTSTTSLPGQTPDSSASMNFDLPTQVYNHPSPSTSSSLSPPPTEAALSFDSFAPINGYDPFGPESVIGTNTAAAAISSANGANGAAAGGMALSDDFFNPPLAFDDEIMQSVQSLSDPNGWHDVPLPGFNWMTQFQQNLGLDLNSSGMYNQNMNFMTAWKPKRLEVAEKMSENSVLPDNGWESPSPTWRGPILSQQSHQPAQSGHAVTEDPKPATFISGTPYKYAPKTEEGLDHWAALLDPVQKKDKAQCEAWKDEVQNILIFAGLFSAVVTAFLIESYQNLQEDPSETTVILLAQIAARLENPTNGSLSPSPDLSQLSFSPTSSSIRVNVCWFLSLVTWTELDLKWMSIRRLACLHAAPDDFSRYELPGNWSSKDWSAGPFYDQIQSILHVCRHYPFDMNILESGYHCFQHCITPSAHRDPTDPQRTSYLKSLADILIKEGSQLLYDLIGFDDPDVLHDEVLLLFFHKIGIRSVSESWEATTAEVYFRVCSFFYDIPHSQHPSDGSFLPDHLLPSSNLVDKYFVNGFTPEENQGLIQREEEYVQSIFGRIANCSIDWLQIQVIPRERLKYRVTEYARNLSEPSSLTGAITFLKSCLDSYSKFTQDVGNGNLDTTTGTKAIQSYIMASVVCEALSDKVLKTPEELEEIRALGASLDNFCETLISSSETPHGKRVFKLLKRVLSIAASPVPGNPKGYALHGAPRVWEVDNRLQSSNVMRSMIQPAVAAAHRITSVESEDDSEDWGKTPASTRASWVVNEPMSRRPSFYQESAAGDAGKQENTAELPEVATEQVQEIKNALGLVIEAGSETHGKQKEVTGAGWHSRAAEEQV</sequence>
<evidence type="ECO:0000256" key="5">
    <source>
        <dbReference type="ARBA" id="ARBA00023163"/>
    </source>
</evidence>
<organism evidence="9 10">
    <name type="scientific">Agrocybe chaxingu</name>
    <dbReference type="NCBI Taxonomy" id="84603"/>
    <lineage>
        <taxon>Eukaryota</taxon>
        <taxon>Fungi</taxon>
        <taxon>Dikarya</taxon>
        <taxon>Basidiomycota</taxon>
        <taxon>Agaricomycotina</taxon>
        <taxon>Agaricomycetes</taxon>
        <taxon>Agaricomycetidae</taxon>
        <taxon>Agaricales</taxon>
        <taxon>Agaricineae</taxon>
        <taxon>Strophariaceae</taxon>
        <taxon>Agrocybe</taxon>
    </lineage>
</organism>
<feature type="compositionally biased region" description="Polar residues" evidence="7">
    <location>
        <begin position="1008"/>
        <end position="1019"/>
    </location>
</feature>
<dbReference type="CDD" id="cd12148">
    <property type="entry name" value="fungal_TF_MHR"/>
    <property type="match status" value="1"/>
</dbReference>
<dbReference type="CDD" id="cd00067">
    <property type="entry name" value="GAL4"/>
    <property type="match status" value="1"/>
</dbReference>
<feature type="region of interest" description="Disordered" evidence="7">
    <location>
        <begin position="415"/>
        <end position="542"/>
    </location>
</feature>
<dbReference type="Proteomes" id="UP001148786">
    <property type="component" value="Unassembled WGS sequence"/>
</dbReference>
<dbReference type="GO" id="GO:0006351">
    <property type="term" value="P:DNA-templated transcription"/>
    <property type="evidence" value="ECO:0007669"/>
    <property type="project" value="InterPro"/>
</dbReference>
<evidence type="ECO:0000256" key="3">
    <source>
        <dbReference type="ARBA" id="ARBA00023015"/>
    </source>
</evidence>
<feature type="compositionally biased region" description="Polar residues" evidence="7">
    <location>
        <begin position="1193"/>
        <end position="1202"/>
    </location>
</feature>
<dbReference type="GO" id="GO:0005634">
    <property type="term" value="C:nucleus"/>
    <property type="evidence" value="ECO:0007669"/>
    <property type="project" value="UniProtKB-SubCell"/>
</dbReference>
<feature type="region of interest" description="Disordered" evidence="7">
    <location>
        <begin position="291"/>
        <end position="337"/>
    </location>
</feature>
<dbReference type="InterPro" id="IPR051089">
    <property type="entry name" value="prtT"/>
</dbReference>
<feature type="compositionally biased region" description="Polar residues" evidence="7">
    <location>
        <begin position="291"/>
        <end position="300"/>
    </location>
</feature>
<reference evidence="9" key="1">
    <citation type="submission" date="2022-07" db="EMBL/GenBank/DDBJ databases">
        <title>Genome Sequence of Agrocybe chaxingu.</title>
        <authorList>
            <person name="Buettner E."/>
        </authorList>
    </citation>
    <scope>NUCLEOTIDE SEQUENCE</scope>
    <source>
        <strain evidence="9">MP-N11</strain>
    </source>
</reference>
<evidence type="ECO:0000313" key="9">
    <source>
        <dbReference type="EMBL" id="KAJ3514587.1"/>
    </source>
</evidence>
<dbReference type="SUPFAM" id="SSF57701">
    <property type="entry name" value="Zn2/Cys6 DNA-binding domain"/>
    <property type="match status" value="1"/>
</dbReference>
<evidence type="ECO:0000313" key="10">
    <source>
        <dbReference type="Proteomes" id="UP001148786"/>
    </source>
</evidence>
<dbReference type="Pfam" id="PF20153">
    <property type="entry name" value="DUF6535"/>
    <property type="match status" value="1"/>
</dbReference>
<name>A0A9W8K6W2_9AGAR</name>
<dbReference type="InterPro" id="IPR045338">
    <property type="entry name" value="DUF6535"/>
</dbReference>
<dbReference type="PROSITE" id="PS00463">
    <property type="entry name" value="ZN2_CY6_FUNGAL_1"/>
    <property type="match status" value="1"/>
</dbReference>
<keyword evidence="3" id="KW-0805">Transcription regulation</keyword>
<feature type="compositionally biased region" description="Low complexity" evidence="7">
    <location>
        <begin position="309"/>
        <end position="322"/>
    </location>
</feature>
<feature type="compositionally biased region" description="Polar residues" evidence="7">
    <location>
        <begin position="116"/>
        <end position="132"/>
    </location>
</feature>
<accession>A0A9W8K6W2</accession>
<evidence type="ECO:0000259" key="8">
    <source>
        <dbReference type="PROSITE" id="PS50048"/>
    </source>
</evidence>
<comment type="caution">
    <text evidence="9">The sequence shown here is derived from an EMBL/GenBank/DDBJ whole genome shotgun (WGS) entry which is preliminary data.</text>
</comment>
<gene>
    <name evidence="9" type="ORF">NLJ89_g2285</name>
</gene>
<dbReference type="SMART" id="SM00066">
    <property type="entry name" value="GAL4"/>
    <property type="match status" value="1"/>
</dbReference>
<feature type="compositionally biased region" description="Polar residues" evidence="7">
    <location>
        <begin position="446"/>
        <end position="467"/>
    </location>
</feature>
<feature type="compositionally biased region" description="Low complexity" evidence="7">
    <location>
        <begin position="27"/>
        <end position="64"/>
    </location>
</feature>
<feature type="region of interest" description="Disordered" evidence="7">
    <location>
        <begin position="1174"/>
        <end position="1213"/>
    </location>
</feature>
<keyword evidence="6" id="KW-0539">Nucleus</keyword>
<keyword evidence="4" id="KW-0238">DNA-binding</keyword>
<feature type="domain" description="Zn(2)-C6 fungal-type" evidence="8">
    <location>
        <begin position="221"/>
        <end position="253"/>
    </location>
</feature>
<evidence type="ECO:0000256" key="7">
    <source>
        <dbReference type="SAM" id="MobiDB-lite"/>
    </source>
</evidence>
<feature type="compositionally biased region" description="Polar residues" evidence="7">
    <location>
        <begin position="1174"/>
        <end position="1186"/>
    </location>
</feature>
<dbReference type="InterPro" id="IPR007219">
    <property type="entry name" value="XnlR_reg_dom"/>
</dbReference>
<feature type="compositionally biased region" description="Low complexity" evidence="7">
    <location>
        <begin position="992"/>
        <end position="1007"/>
    </location>
</feature>
<dbReference type="Gene3D" id="4.10.240.10">
    <property type="entry name" value="Zn(2)-C6 fungal-type DNA-binding domain"/>
    <property type="match status" value="1"/>
</dbReference>
<evidence type="ECO:0000256" key="2">
    <source>
        <dbReference type="ARBA" id="ARBA00022723"/>
    </source>
</evidence>
<feature type="compositionally biased region" description="Low complexity" evidence="7">
    <location>
        <begin position="468"/>
        <end position="478"/>
    </location>
</feature>
<evidence type="ECO:0000256" key="6">
    <source>
        <dbReference type="ARBA" id="ARBA00023242"/>
    </source>
</evidence>
<dbReference type="Pfam" id="PF04082">
    <property type="entry name" value="Fungal_trans"/>
    <property type="match status" value="1"/>
</dbReference>
<keyword evidence="10" id="KW-1185">Reference proteome</keyword>
<feature type="compositionally biased region" description="Low complexity" evidence="7">
    <location>
        <begin position="1031"/>
        <end position="1046"/>
    </location>
</feature>
<feature type="compositionally biased region" description="Basic and acidic residues" evidence="7">
    <location>
        <begin position="420"/>
        <end position="432"/>
    </location>
</feature>
<feature type="compositionally biased region" description="Polar residues" evidence="7">
    <location>
        <begin position="1"/>
        <end position="14"/>
    </location>
</feature>
<feature type="region of interest" description="Disordered" evidence="7">
    <location>
        <begin position="1806"/>
        <end position="1830"/>
    </location>
</feature>
<dbReference type="InterPro" id="IPR001138">
    <property type="entry name" value="Zn2Cys6_DnaBD"/>
</dbReference>
<evidence type="ECO:0000256" key="4">
    <source>
        <dbReference type="ARBA" id="ARBA00023125"/>
    </source>
</evidence>
<protein>
    <recommendedName>
        <fullName evidence="8">Zn(2)-C6 fungal-type domain-containing protein</fullName>
    </recommendedName>
</protein>
<comment type="subcellular location">
    <subcellularLocation>
        <location evidence="1">Nucleus</location>
    </subcellularLocation>
</comment>
<dbReference type="GO" id="GO:0000981">
    <property type="term" value="F:DNA-binding transcription factor activity, RNA polymerase II-specific"/>
    <property type="evidence" value="ECO:0007669"/>
    <property type="project" value="InterPro"/>
</dbReference>
<dbReference type="SMART" id="SM00906">
    <property type="entry name" value="Fungal_trans"/>
    <property type="match status" value="1"/>
</dbReference>
<evidence type="ECO:0000256" key="1">
    <source>
        <dbReference type="ARBA" id="ARBA00004123"/>
    </source>
</evidence>
<feature type="compositionally biased region" description="Low complexity" evidence="7">
    <location>
        <begin position="433"/>
        <end position="445"/>
    </location>
</feature>
<dbReference type="PANTHER" id="PTHR31845">
    <property type="entry name" value="FINGER DOMAIN PROTEIN, PUTATIVE-RELATED"/>
    <property type="match status" value="1"/>
</dbReference>
<feature type="region of interest" description="Disordered" evidence="7">
    <location>
        <begin position="1"/>
        <end position="212"/>
    </location>
</feature>
<dbReference type="OrthoDB" id="39175at2759"/>
<dbReference type="GO" id="GO:0000976">
    <property type="term" value="F:transcription cis-regulatory region binding"/>
    <property type="evidence" value="ECO:0007669"/>
    <property type="project" value="TreeGrafter"/>
</dbReference>
<dbReference type="PROSITE" id="PS50048">
    <property type="entry name" value="ZN2_CY6_FUNGAL_2"/>
    <property type="match status" value="1"/>
</dbReference>
<keyword evidence="5" id="KW-0804">Transcription</keyword>
<feature type="compositionally biased region" description="Polar residues" evidence="7">
    <location>
        <begin position="140"/>
        <end position="149"/>
    </location>
</feature>
<feature type="region of interest" description="Disordered" evidence="7">
    <location>
        <begin position="971"/>
        <end position="1046"/>
    </location>
</feature>
<feature type="compositionally biased region" description="Polar residues" evidence="7">
    <location>
        <begin position="99"/>
        <end position="109"/>
    </location>
</feature>
<proteinExistence type="predicted"/>
<dbReference type="EMBL" id="JANKHO010000137">
    <property type="protein sequence ID" value="KAJ3514587.1"/>
    <property type="molecule type" value="Genomic_DNA"/>
</dbReference>